<proteinExistence type="predicted"/>
<gene>
    <name evidence="1" type="ORF">OEA41_004938</name>
</gene>
<comment type="caution">
    <text evidence="1">The sequence shown here is derived from an EMBL/GenBank/DDBJ whole genome shotgun (WGS) entry which is preliminary data.</text>
</comment>
<keyword evidence="2" id="KW-1185">Reference proteome</keyword>
<protein>
    <recommendedName>
        <fullName evidence="3">S-adenosyl-L-methionine-dependent methyltransferase</fullName>
    </recommendedName>
</protein>
<accession>A0AAE0DGK6</accession>
<dbReference type="Gene3D" id="3.40.50.150">
    <property type="entry name" value="Vaccinia Virus protein VP39"/>
    <property type="match status" value="1"/>
</dbReference>
<sequence>MERLDIYNHIIYTVARKGELHKVPLIPTGETLPRLRILDVGCGTGIWAIEMAEYTPDLLKDMGFVDVEVERIQLPIGEWSRDNVDLGRWYRLGICEALEALSLAPFTRPQFSWPVNDAKRYVKEVQEILRRADIHAYNFL</sequence>
<dbReference type="InterPro" id="IPR029063">
    <property type="entry name" value="SAM-dependent_MTases_sf"/>
</dbReference>
<evidence type="ECO:0008006" key="3">
    <source>
        <dbReference type="Google" id="ProtNLM"/>
    </source>
</evidence>
<dbReference type="AlphaFoldDB" id="A0AAE0DGK6"/>
<evidence type="ECO:0000313" key="2">
    <source>
        <dbReference type="Proteomes" id="UP001276659"/>
    </source>
</evidence>
<organism evidence="1 2">
    <name type="scientific">Lepraria neglecta</name>
    <dbReference type="NCBI Taxonomy" id="209136"/>
    <lineage>
        <taxon>Eukaryota</taxon>
        <taxon>Fungi</taxon>
        <taxon>Dikarya</taxon>
        <taxon>Ascomycota</taxon>
        <taxon>Pezizomycotina</taxon>
        <taxon>Lecanoromycetes</taxon>
        <taxon>OSLEUM clade</taxon>
        <taxon>Lecanoromycetidae</taxon>
        <taxon>Lecanorales</taxon>
        <taxon>Lecanorineae</taxon>
        <taxon>Stereocaulaceae</taxon>
        <taxon>Lepraria</taxon>
    </lineage>
</organism>
<evidence type="ECO:0000313" key="1">
    <source>
        <dbReference type="EMBL" id="KAK3168490.1"/>
    </source>
</evidence>
<name>A0AAE0DGK6_9LECA</name>
<reference evidence="1" key="1">
    <citation type="submission" date="2022-11" db="EMBL/GenBank/DDBJ databases">
        <title>Chromosomal genome sequence assembly and mating type (MAT) locus characterization of the leprose asexual lichenized fungus Lepraria neglecta (Nyl.) Erichsen.</title>
        <authorList>
            <person name="Allen J.L."/>
            <person name="Pfeffer B."/>
        </authorList>
    </citation>
    <scope>NUCLEOTIDE SEQUENCE</scope>
    <source>
        <strain evidence="1">Allen 5258</strain>
    </source>
</reference>
<dbReference type="EMBL" id="JASNWA010000010">
    <property type="protein sequence ID" value="KAK3168490.1"/>
    <property type="molecule type" value="Genomic_DNA"/>
</dbReference>
<dbReference type="SUPFAM" id="SSF53335">
    <property type="entry name" value="S-adenosyl-L-methionine-dependent methyltransferases"/>
    <property type="match status" value="2"/>
</dbReference>
<dbReference type="Proteomes" id="UP001276659">
    <property type="component" value="Unassembled WGS sequence"/>
</dbReference>